<dbReference type="GeneID" id="41332332"/>
<dbReference type="EMBL" id="AY225135">
    <property type="protein sequence ID" value="AAR26942.1"/>
    <property type="molecule type" value="Genomic_DNA"/>
</dbReference>
<reference evidence="1" key="1">
    <citation type="journal article" date="2003" name="J. Mol. Evol.">
        <title>Comparisons of two large phaeoviral genomes and evolutionary implications.</title>
        <authorList>
            <person name="Delaroque N."/>
            <person name="Boland W."/>
            <person name="Muller D.G."/>
            <person name="Knippers R."/>
        </authorList>
    </citation>
    <scope>NUCLEOTIDE SEQUENCE</scope>
    <source>
        <strain evidence="1">FirrV-1</strain>
    </source>
</reference>
<name>Q6XLW9_9PHYC</name>
<evidence type="ECO:0000313" key="1">
    <source>
        <dbReference type="EMBL" id="AAR26942.1"/>
    </source>
</evidence>
<dbReference type="KEGG" id="vg:41332332"/>
<proteinExistence type="predicted"/>
<accession>Q6XLW9</accession>
<dbReference type="RefSeq" id="YP_009665736.1">
    <property type="nucleotide sequence ID" value="NC_043255.1"/>
</dbReference>
<reference evidence="1" key="2">
    <citation type="submission" date="2014-06" db="EMBL/GenBank/DDBJ databases">
        <authorList>
            <person name="Delaroque N."/>
            <person name="Knippers R."/>
            <person name="Mueller D.G."/>
            <person name="Bothe G."/>
            <person name="Thomas P."/>
            <person name="Boland W."/>
        </authorList>
    </citation>
    <scope>NUCLEOTIDE SEQUENCE</scope>
    <source>
        <strain evidence="1">FirrV-1</strain>
    </source>
</reference>
<protein>
    <submittedName>
        <fullName evidence="1">FirrV-1-C9</fullName>
    </submittedName>
</protein>
<sequence length="105" mass="11865">MCCLYVNIHHKKTDGVQSPGQMFCVYRKCTINMISPTPLGSWKGSRVRLKNSGHTSTRLTTTIESYTWNTSHATPSRNTSGHHRQLAMVFGALNKFVQRLRELGV</sequence>
<organism evidence="1">
    <name type="scientific">Feldmannia irregularis virus a</name>
    <dbReference type="NCBI Taxonomy" id="231992"/>
    <lineage>
        <taxon>Viruses</taxon>
        <taxon>Varidnaviria</taxon>
        <taxon>Bamfordvirae</taxon>
        <taxon>Nucleocytoviricota</taxon>
        <taxon>Megaviricetes</taxon>
        <taxon>Algavirales</taxon>
        <taxon>Phycodnaviridae</taxon>
        <taxon>Phaeovirus</taxon>
        <taxon>Phaeovirus irregularis</taxon>
    </lineage>
</organism>